<keyword evidence="3" id="KW-1185">Reference proteome</keyword>
<evidence type="ECO:0000256" key="1">
    <source>
        <dbReference type="SAM" id="SignalP"/>
    </source>
</evidence>
<dbReference type="STRING" id="326475.AWB66_05875"/>
<protein>
    <submittedName>
        <fullName evidence="2">Uncharacterized protein</fullName>
    </submittedName>
</protein>
<gene>
    <name evidence="2" type="ORF">AWB66_05875</name>
</gene>
<dbReference type="Proteomes" id="UP000054717">
    <property type="component" value="Unassembled WGS sequence"/>
</dbReference>
<evidence type="ECO:0000313" key="2">
    <source>
        <dbReference type="EMBL" id="SAL78598.1"/>
    </source>
</evidence>
<dbReference type="EMBL" id="FCNZ02000043">
    <property type="protein sequence ID" value="SAL78598.1"/>
    <property type="molecule type" value="Genomic_DNA"/>
</dbReference>
<comment type="caution">
    <text evidence="2">The sequence shown here is derived from an EMBL/GenBank/DDBJ whole genome shotgun (WGS) entry which is preliminary data.</text>
</comment>
<evidence type="ECO:0000313" key="3">
    <source>
        <dbReference type="Proteomes" id="UP000054717"/>
    </source>
</evidence>
<name>A0A158KBR9_9BURK</name>
<reference evidence="2" key="1">
    <citation type="submission" date="2016-01" db="EMBL/GenBank/DDBJ databases">
        <authorList>
            <person name="Peeters Charlotte."/>
        </authorList>
    </citation>
    <scope>NUCLEOTIDE SEQUENCE</scope>
    <source>
        <strain evidence="2">LMG 22936</strain>
    </source>
</reference>
<dbReference type="Gene3D" id="2.60.120.10">
    <property type="entry name" value="Jelly Rolls"/>
    <property type="match status" value="1"/>
</dbReference>
<accession>A0A158KBR9</accession>
<dbReference type="InterPro" id="IPR014710">
    <property type="entry name" value="RmlC-like_jellyroll"/>
</dbReference>
<organism evidence="2 3">
    <name type="scientific">Caballeronia telluris</name>
    <dbReference type="NCBI Taxonomy" id="326475"/>
    <lineage>
        <taxon>Bacteria</taxon>
        <taxon>Pseudomonadati</taxon>
        <taxon>Pseudomonadota</taxon>
        <taxon>Betaproteobacteria</taxon>
        <taxon>Burkholderiales</taxon>
        <taxon>Burkholderiaceae</taxon>
        <taxon>Caballeronia</taxon>
    </lineage>
</organism>
<dbReference type="AlphaFoldDB" id="A0A158KBR9"/>
<proteinExistence type="predicted"/>
<keyword evidence="1" id="KW-0732">Signal</keyword>
<feature type="signal peptide" evidence="1">
    <location>
        <begin position="1"/>
        <end position="28"/>
    </location>
</feature>
<dbReference type="RefSeq" id="WP_125469819.1">
    <property type="nucleotide sequence ID" value="NZ_FCNZ02000043.1"/>
</dbReference>
<sequence>MSRIHCLLASRTIFSMVLLVGAGSGAFAQDKASAPTLKADQVVYVDNDKVKVVENRYKPGAERDSAPALYRVGRALKGGTLQRTYPDGKQETIEWKTDDVRYLEPSGAYRVKNIGKTDVIIYLVSPK</sequence>
<feature type="chain" id="PRO_5011121397" evidence="1">
    <location>
        <begin position="29"/>
        <end position="127"/>
    </location>
</feature>